<dbReference type="Gene3D" id="3.50.50.60">
    <property type="entry name" value="FAD/NAD(P)-binding domain"/>
    <property type="match status" value="1"/>
</dbReference>
<feature type="region of interest" description="Disordered" evidence="6">
    <location>
        <begin position="1"/>
        <end position="34"/>
    </location>
</feature>
<gene>
    <name evidence="9" type="ORF">GOP47_0007639</name>
</gene>
<dbReference type="OrthoDB" id="5046242at2759"/>
<reference evidence="9" key="1">
    <citation type="submission" date="2021-01" db="EMBL/GenBank/DDBJ databases">
        <title>Adiantum capillus-veneris genome.</title>
        <authorList>
            <person name="Fang Y."/>
            <person name="Liao Q."/>
        </authorList>
    </citation>
    <scope>NUCLEOTIDE SEQUENCE</scope>
    <source>
        <strain evidence="9">H3</strain>
        <tissue evidence="9">Leaf</tissue>
    </source>
</reference>
<protein>
    <recommendedName>
        <fullName evidence="8">Amine oxidase domain-containing protein</fullName>
    </recommendedName>
</protein>
<feature type="binding site" evidence="5">
    <location>
        <position position="437"/>
    </location>
    <ligand>
        <name>substrate</name>
    </ligand>
</feature>
<name>A0A9D4ZM54_ADICA</name>
<dbReference type="PRINTS" id="PR00757">
    <property type="entry name" value="AMINEOXDASEF"/>
</dbReference>
<dbReference type="InterPro" id="IPR050281">
    <property type="entry name" value="Flavin_monoamine_oxidase"/>
</dbReference>
<keyword evidence="7" id="KW-0472">Membrane</keyword>
<keyword evidence="7" id="KW-1133">Transmembrane helix</keyword>
<feature type="transmembrane region" description="Helical" evidence="7">
    <location>
        <begin position="59"/>
        <end position="84"/>
    </location>
</feature>
<dbReference type="GO" id="GO:0005777">
    <property type="term" value="C:peroxisome"/>
    <property type="evidence" value="ECO:0007669"/>
    <property type="project" value="TreeGrafter"/>
</dbReference>
<dbReference type="InterPro" id="IPR036188">
    <property type="entry name" value="FAD/NAD-bd_sf"/>
</dbReference>
<comment type="similarity">
    <text evidence="3">Belongs to the flavin monoamine oxidase family.</text>
</comment>
<dbReference type="GO" id="GO:0046592">
    <property type="term" value="F:polyamine oxidase activity"/>
    <property type="evidence" value="ECO:0007669"/>
    <property type="project" value="TreeGrafter"/>
</dbReference>
<feature type="domain" description="Amine oxidase" evidence="8">
    <location>
        <begin position="122"/>
        <end position="542"/>
    </location>
</feature>
<dbReference type="Proteomes" id="UP000886520">
    <property type="component" value="Chromosome 7"/>
</dbReference>
<dbReference type="Pfam" id="PF01593">
    <property type="entry name" value="Amino_oxidase"/>
    <property type="match status" value="1"/>
</dbReference>
<evidence type="ECO:0000313" key="9">
    <source>
        <dbReference type="EMBL" id="KAI5077815.1"/>
    </source>
</evidence>
<dbReference type="InterPro" id="IPR001613">
    <property type="entry name" value="Flavin_amine_oxidase"/>
</dbReference>
<evidence type="ECO:0000256" key="1">
    <source>
        <dbReference type="ARBA" id="ARBA00001974"/>
    </source>
</evidence>
<proteinExistence type="inferred from homology"/>
<comment type="cofactor">
    <cofactor evidence="1">
        <name>FAD</name>
        <dbReference type="ChEBI" id="CHEBI:57692"/>
    </cofactor>
</comment>
<dbReference type="SUPFAM" id="SSF51905">
    <property type="entry name" value="FAD/NAD(P)-binding domain"/>
    <property type="match status" value="1"/>
</dbReference>
<dbReference type="PANTHER" id="PTHR10742">
    <property type="entry name" value="FLAVIN MONOAMINE OXIDASE"/>
    <property type="match status" value="1"/>
</dbReference>
<dbReference type="AlphaFoldDB" id="A0A9D4ZM54"/>
<organism evidence="9 10">
    <name type="scientific">Adiantum capillus-veneris</name>
    <name type="common">Maidenhair fern</name>
    <dbReference type="NCBI Taxonomy" id="13818"/>
    <lineage>
        <taxon>Eukaryota</taxon>
        <taxon>Viridiplantae</taxon>
        <taxon>Streptophyta</taxon>
        <taxon>Embryophyta</taxon>
        <taxon>Tracheophyta</taxon>
        <taxon>Polypodiopsida</taxon>
        <taxon>Polypodiidae</taxon>
        <taxon>Polypodiales</taxon>
        <taxon>Pteridineae</taxon>
        <taxon>Pteridaceae</taxon>
        <taxon>Vittarioideae</taxon>
        <taxon>Adiantum</taxon>
    </lineage>
</organism>
<evidence type="ECO:0000313" key="10">
    <source>
        <dbReference type="Proteomes" id="UP000886520"/>
    </source>
</evidence>
<evidence type="ECO:0000256" key="7">
    <source>
        <dbReference type="SAM" id="Phobius"/>
    </source>
</evidence>
<evidence type="ECO:0000259" key="8">
    <source>
        <dbReference type="Pfam" id="PF01593"/>
    </source>
</evidence>
<evidence type="ECO:0000256" key="4">
    <source>
        <dbReference type="ARBA" id="ARBA00023002"/>
    </source>
</evidence>
<comment type="caution">
    <text evidence="9">The sequence shown here is derived from an EMBL/GenBank/DDBJ whole genome shotgun (WGS) entry which is preliminary data.</text>
</comment>
<dbReference type="Gene3D" id="3.90.660.10">
    <property type="match status" value="1"/>
</dbReference>
<feature type="compositionally biased region" description="Polar residues" evidence="6">
    <location>
        <begin position="1"/>
        <end position="11"/>
    </location>
</feature>
<dbReference type="EMBL" id="JABFUD020000007">
    <property type="protein sequence ID" value="KAI5077815.1"/>
    <property type="molecule type" value="Genomic_DNA"/>
</dbReference>
<keyword evidence="7" id="KW-0812">Transmembrane</keyword>
<evidence type="ECO:0000256" key="5">
    <source>
        <dbReference type="PIRSR" id="PIRSR601613-1"/>
    </source>
</evidence>
<feature type="binding site" evidence="5">
    <location>
        <position position="331"/>
    </location>
    <ligand>
        <name>FAD</name>
        <dbReference type="ChEBI" id="CHEBI:57692"/>
    </ligand>
</feature>
<dbReference type="PANTHER" id="PTHR10742:SF386">
    <property type="entry name" value="LYSINE-SPECIFIC HISTONE DEMETHYLASE 1A"/>
    <property type="match status" value="1"/>
</dbReference>
<evidence type="ECO:0000256" key="6">
    <source>
        <dbReference type="SAM" id="MobiDB-lite"/>
    </source>
</evidence>
<evidence type="ECO:0000256" key="2">
    <source>
        <dbReference type="ARBA" id="ARBA00004723"/>
    </source>
</evidence>
<dbReference type="SUPFAM" id="SSF54373">
    <property type="entry name" value="FAD-linked reductases, C-terminal domain"/>
    <property type="match status" value="1"/>
</dbReference>
<keyword evidence="4" id="KW-0560">Oxidoreductase</keyword>
<comment type="pathway">
    <text evidence="2">Amine and polyamine degradation; spermine degradation.</text>
</comment>
<dbReference type="GO" id="GO:0006598">
    <property type="term" value="P:polyamine catabolic process"/>
    <property type="evidence" value="ECO:0007669"/>
    <property type="project" value="TreeGrafter"/>
</dbReference>
<keyword evidence="10" id="KW-1185">Reference proteome</keyword>
<accession>A0A9D4ZM54</accession>
<sequence>MESPESVTRESSSTRKMEGNEAPTARRQSGKVGVGNGDATMPCLKHVDMKMGFAAAVSLARLFFLLGSRIWAFVLSYFCVSLLVNLCMSHSVSTEQHQTVQAPRSAFNKGSCPSVIVIGAGMAGLSAAQALRTWSCKVTVLESRERLGGRIYTDYANGFPVDMGASWLHGVCKRNPLARLISQLGLRLYRTSGDNSVLYDHDLESYALFDMDGHQVPLEMVVDVGDKFEMLLEEAKKLRSDYEDDMSVSKAFSLVLKKRPELRLEGLAQKVLQWYICRMEGWFAADADKISLHCCDEEELLEGGHGLMINGYSPVISALAKDLDIRMNHRVKRIVRNLGAVQVHTEDGKVFKGDAAVITVPLGVLKANLIKFEPKLPEWKEAAITDLATGNENKIALFFDSVCWPNVEFLGVVAPTSYGCSYFLNLHKATGHPVLVYMPAGSLADDIEKLSDEAAANFAVQQLKRILPNATEPVRYLVSHWGTDINSLGCYSYDAVGRPHDLYARMRSPIENLFFAGEATSSNFPGTVHGAFATGLMAAEACCRSFAESFSDLALFQPVMAEALTKMLPLQISRL</sequence>
<evidence type="ECO:0000256" key="3">
    <source>
        <dbReference type="ARBA" id="ARBA00005995"/>
    </source>
</evidence>
<dbReference type="InterPro" id="IPR002937">
    <property type="entry name" value="Amino_oxidase"/>
</dbReference>